<evidence type="ECO:0000313" key="1">
    <source>
        <dbReference type="EMBL" id="KAH9754074.1"/>
    </source>
</evidence>
<dbReference type="Proteomes" id="UP000829398">
    <property type="component" value="Chromosome 5"/>
</dbReference>
<organism evidence="1 2">
    <name type="scientific">Citrus sinensis</name>
    <name type="common">Sweet orange</name>
    <name type="synonym">Citrus aurantium var. sinensis</name>
    <dbReference type="NCBI Taxonomy" id="2711"/>
    <lineage>
        <taxon>Eukaryota</taxon>
        <taxon>Viridiplantae</taxon>
        <taxon>Streptophyta</taxon>
        <taxon>Embryophyta</taxon>
        <taxon>Tracheophyta</taxon>
        <taxon>Spermatophyta</taxon>
        <taxon>Magnoliopsida</taxon>
        <taxon>eudicotyledons</taxon>
        <taxon>Gunneridae</taxon>
        <taxon>Pentapetalae</taxon>
        <taxon>rosids</taxon>
        <taxon>malvids</taxon>
        <taxon>Sapindales</taxon>
        <taxon>Rutaceae</taxon>
        <taxon>Aurantioideae</taxon>
        <taxon>Citrus</taxon>
    </lineage>
</organism>
<name>A0ACB8KI83_CITSI</name>
<proteinExistence type="predicted"/>
<accession>A0ACB8KI83</accession>
<keyword evidence="2" id="KW-1185">Reference proteome</keyword>
<comment type="caution">
    <text evidence="1">The sequence shown here is derived from an EMBL/GenBank/DDBJ whole genome shotgun (WGS) entry which is preliminary data.</text>
</comment>
<protein>
    <submittedName>
        <fullName evidence="1">Neurogenic locus notch-like protein</fullName>
    </submittedName>
</protein>
<gene>
    <name evidence="1" type="ORF">KPL71_015314</name>
</gene>
<reference evidence="2" key="1">
    <citation type="journal article" date="2023" name="Hortic. Res.">
        <title>A chromosome-level phased genome enabling allele-level studies in sweet orange: a case study on citrus Huanglongbing tolerance.</title>
        <authorList>
            <person name="Wu B."/>
            <person name="Yu Q."/>
            <person name="Deng Z."/>
            <person name="Duan Y."/>
            <person name="Luo F."/>
            <person name="Gmitter F. Jr."/>
        </authorList>
    </citation>
    <scope>NUCLEOTIDE SEQUENCE [LARGE SCALE GENOMIC DNA]</scope>
    <source>
        <strain evidence="2">cv. Valencia</strain>
    </source>
</reference>
<evidence type="ECO:0000313" key="2">
    <source>
        <dbReference type="Proteomes" id="UP000829398"/>
    </source>
</evidence>
<dbReference type="EMBL" id="CM039174">
    <property type="protein sequence ID" value="KAH9754074.1"/>
    <property type="molecule type" value="Genomic_DNA"/>
</dbReference>
<sequence length="219" mass="24603">MAAFKPMAFLALLVVLLPTTALGDLDDLAPALSPFFDKMCEKVDCGKGKCRADMTHPFNFRCECEPGWKKTKDNDEDNDHSFLPCIIPDCTLHYDSCHTAPPPDPDKVPHNISVFEPCSWIYCGEGTCRNTSNYKHTCECKPGFNNLLNTSYFPCFSNCTLGADCEKLGIRSSDSQTTSSNNETISRDDENQARKVPLDEHTDYVHGDCYMEIRHKARN</sequence>